<accession>A0A9N8QTN0</accession>
<proteinExistence type="predicted"/>
<sequence>MNEPTAMDDRFDRRELLLHLGDILEASNCLAQASRPTAAVVHLMREDDSLLHFEFLRALAPTMTVAEFTKRVASAFFPWPRELLAAELNRDALAASVQHNLFDGDLDGWNAYVTYVQRTVAWFGTGRSTVKAGASAGPARDAAKDATPAEVSAVATLPAKSDAPIEKRGWPWPEPRSKS</sequence>
<evidence type="ECO:0000313" key="2">
    <source>
        <dbReference type="EMBL" id="CAE6853298.1"/>
    </source>
</evidence>
<dbReference type="EMBL" id="CAJNAS010000001">
    <property type="protein sequence ID" value="CAE6853298.1"/>
    <property type="molecule type" value="Genomic_DNA"/>
</dbReference>
<evidence type="ECO:0000313" key="3">
    <source>
        <dbReference type="Proteomes" id="UP000675121"/>
    </source>
</evidence>
<dbReference type="Proteomes" id="UP000675121">
    <property type="component" value="Unassembled WGS sequence"/>
</dbReference>
<dbReference type="RefSeq" id="WP_321207299.1">
    <property type="nucleotide sequence ID" value="NZ_CAJNAS010000001.1"/>
</dbReference>
<name>A0A9N8QTN0_9BURK</name>
<reference evidence="2" key="1">
    <citation type="submission" date="2021-02" db="EMBL/GenBank/DDBJ databases">
        <authorList>
            <person name="Vanwijnsberghe S."/>
        </authorList>
    </citation>
    <scope>NUCLEOTIDE SEQUENCE</scope>
    <source>
        <strain evidence="2">R-70211</strain>
    </source>
</reference>
<keyword evidence="3" id="KW-1185">Reference proteome</keyword>
<feature type="compositionally biased region" description="Basic and acidic residues" evidence="1">
    <location>
        <begin position="163"/>
        <end position="179"/>
    </location>
</feature>
<organism evidence="2 3">
    <name type="scientific">Paraburkholderia domus</name>
    <dbReference type="NCBI Taxonomy" id="2793075"/>
    <lineage>
        <taxon>Bacteria</taxon>
        <taxon>Pseudomonadati</taxon>
        <taxon>Pseudomonadota</taxon>
        <taxon>Betaproteobacteria</taxon>
        <taxon>Burkholderiales</taxon>
        <taxon>Burkholderiaceae</taxon>
        <taxon>Paraburkholderia</taxon>
    </lineage>
</organism>
<protein>
    <submittedName>
        <fullName evidence="2">Uncharacterized protein</fullName>
    </submittedName>
</protein>
<dbReference type="AlphaFoldDB" id="A0A9N8QTN0"/>
<feature type="region of interest" description="Disordered" evidence="1">
    <location>
        <begin position="133"/>
        <end position="179"/>
    </location>
</feature>
<gene>
    <name evidence="2" type="ORF">R70211_00025</name>
</gene>
<evidence type="ECO:0000256" key="1">
    <source>
        <dbReference type="SAM" id="MobiDB-lite"/>
    </source>
</evidence>
<comment type="caution">
    <text evidence="2">The sequence shown here is derived from an EMBL/GenBank/DDBJ whole genome shotgun (WGS) entry which is preliminary data.</text>
</comment>